<evidence type="ECO:0000256" key="6">
    <source>
        <dbReference type="ARBA" id="ARBA00023014"/>
    </source>
</evidence>
<name>A0A0P6XZ49_9CHLR</name>
<comment type="cofactor">
    <cofactor evidence="1">
        <name>[4Fe-4S] cluster</name>
        <dbReference type="ChEBI" id="CHEBI:49883"/>
    </cofactor>
</comment>
<evidence type="ECO:0000313" key="7">
    <source>
        <dbReference type="EMBL" id="KPL88883.1"/>
    </source>
</evidence>
<proteinExistence type="predicted"/>
<dbReference type="GO" id="GO:0046872">
    <property type="term" value="F:metal ion binding"/>
    <property type="evidence" value="ECO:0007669"/>
    <property type="project" value="UniProtKB-KW"/>
</dbReference>
<keyword evidence="5" id="KW-0408">Iron</keyword>
<dbReference type="GO" id="GO:0051539">
    <property type="term" value="F:4 iron, 4 sulfur cluster binding"/>
    <property type="evidence" value="ECO:0007669"/>
    <property type="project" value="UniProtKB-KW"/>
</dbReference>
<evidence type="ECO:0000256" key="1">
    <source>
        <dbReference type="ARBA" id="ARBA00001966"/>
    </source>
</evidence>
<dbReference type="InterPro" id="IPR013785">
    <property type="entry name" value="Aldolase_TIM"/>
</dbReference>
<reference evidence="7 8" key="1">
    <citation type="submission" date="2015-07" db="EMBL/GenBank/DDBJ databases">
        <title>Whole genome sequence of Herpetosiphon geysericola DSM 7119.</title>
        <authorList>
            <person name="Hemp J."/>
            <person name="Ward L.M."/>
            <person name="Pace L.A."/>
            <person name="Fischer W.W."/>
        </authorList>
    </citation>
    <scope>NUCLEOTIDE SEQUENCE [LARGE SCALE GENOMIC DNA]</scope>
    <source>
        <strain evidence="7 8">DSM 7119</strain>
    </source>
</reference>
<evidence type="ECO:0000256" key="5">
    <source>
        <dbReference type="ARBA" id="ARBA00023004"/>
    </source>
</evidence>
<dbReference type="RefSeq" id="WP_054534196.1">
    <property type="nucleotide sequence ID" value="NZ_LGKP01000015.1"/>
</dbReference>
<evidence type="ECO:0000313" key="8">
    <source>
        <dbReference type="Proteomes" id="UP000050277"/>
    </source>
</evidence>
<dbReference type="EMBL" id="LGKP01000015">
    <property type="protein sequence ID" value="KPL88883.1"/>
    <property type="molecule type" value="Genomic_DNA"/>
</dbReference>
<dbReference type="PANTHER" id="PTHR30352">
    <property type="entry name" value="PYRUVATE FORMATE-LYASE-ACTIVATING ENZYME"/>
    <property type="match status" value="1"/>
</dbReference>
<sequence length="331" mass="36816">MHETTLVSRSAQGLRCEVCQWRCLLADGEWGRCGVRQRQDQAIIAHNHGLVSAATIGPVEDYGFRHFFPGASVFAIGGWGTSFPAHHDAAYHAHIPDDPAKQRSIDPERVVGFSQERMTRGVVWAYNEPTMNFEHVLETARLARSTSRMTGMVTNGFWSKPAIDQLAPYIDGLMLTVYGLSDASYKALTGVEQWQGIFAGAEHAVKRWGCHLEITTPIVTGVNDSTVEIEGIARWIKRKFNGLIPWRIIPSRDADTNAATSVRKVAQGLGLPFVYGAQPTETTRCPKCEWAVIERFDGQPRVVGVNESHCENCGSEVYIRSSLFKRNKLND</sequence>
<evidence type="ECO:0000256" key="3">
    <source>
        <dbReference type="ARBA" id="ARBA00022691"/>
    </source>
</evidence>
<dbReference type="Gene3D" id="3.20.20.70">
    <property type="entry name" value="Aldolase class I"/>
    <property type="match status" value="1"/>
</dbReference>
<dbReference type="STRING" id="70996.SE18_09450"/>
<evidence type="ECO:0000256" key="2">
    <source>
        <dbReference type="ARBA" id="ARBA00022485"/>
    </source>
</evidence>
<dbReference type="PANTHER" id="PTHR30352:SF5">
    <property type="entry name" value="PYRUVATE FORMATE-LYASE 1-ACTIVATING ENZYME"/>
    <property type="match status" value="1"/>
</dbReference>
<keyword evidence="3" id="KW-0949">S-adenosyl-L-methionine</keyword>
<keyword evidence="2" id="KW-0004">4Fe-4S</keyword>
<dbReference type="OrthoDB" id="9778883at2"/>
<keyword evidence="8" id="KW-1185">Reference proteome</keyword>
<dbReference type="Proteomes" id="UP000050277">
    <property type="component" value="Unassembled WGS sequence"/>
</dbReference>
<protein>
    <submittedName>
        <fullName evidence="7">Uncharacterized protein</fullName>
    </submittedName>
</protein>
<keyword evidence="6" id="KW-0411">Iron-sulfur</keyword>
<dbReference type="InterPro" id="IPR034457">
    <property type="entry name" value="Organic_radical-activating"/>
</dbReference>
<dbReference type="InterPro" id="IPR058240">
    <property type="entry name" value="rSAM_sf"/>
</dbReference>
<comment type="caution">
    <text evidence="7">The sequence shown here is derived from an EMBL/GenBank/DDBJ whole genome shotgun (WGS) entry which is preliminary data.</text>
</comment>
<evidence type="ECO:0000256" key="4">
    <source>
        <dbReference type="ARBA" id="ARBA00022723"/>
    </source>
</evidence>
<dbReference type="AlphaFoldDB" id="A0A0P6XZ49"/>
<accession>A0A0P6XZ49</accession>
<dbReference type="SUPFAM" id="SSF102114">
    <property type="entry name" value="Radical SAM enzymes"/>
    <property type="match status" value="1"/>
</dbReference>
<organism evidence="7 8">
    <name type="scientific">Herpetosiphon geysericola</name>
    <dbReference type="NCBI Taxonomy" id="70996"/>
    <lineage>
        <taxon>Bacteria</taxon>
        <taxon>Bacillati</taxon>
        <taxon>Chloroflexota</taxon>
        <taxon>Chloroflexia</taxon>
        <taxon>Herpetosiphonales</taxon>
        <taxon>Herpetosiphonaceae</taxon>
        <taxon>Herpetosiphon</taxon>
    </lineage>
</organism>
<keyword evidence="4" id="KW-0479">Metal-binding</keyword>
<gene>
    <name evidence="7" type="ORF">SE18_09450</name>
</gene>